<dbReference type="EMBL" id="JAEKLZ010000176">
    <property type="protein sequence ID" value="MBW8725567.1"/>
    <property type="molecule type" value="Genomic_DNA"/>
</dbReference>
<gene>
    <name evidence="1" type="ORF">JF625_10480</name>
</gene>
<organism evidence="1 2">
    <name type="scientific">Inquilinus limosus</name>
    <dbReference type="NCBI Taxonomy" id="171674"/>
    <lineage>
        <taxon>Bacteria</taxon>
        <taxon>Pseudomonadati</taxon>
        <taxon>Pseudomonadota</taxon>
        <taxon>Alphaproteobacteria</taxon>
        <taxon>Rhodospirillales</taxon>
        <taxon>Rhodospirillaceae</taxon>
        <taxon>Inquilinus</taxon>
    </lineage>
</organism>
<proteinExistence type="predicted"/>
<dbReference type="AlphaFoldDB" id="A0A952FJC2"/>
<dbReference type="NCBIfam" id="TIGR02242">
    <property type="entry name" value="tail_TIGR02242"/>
    <property type="match status" value="1"/>
</dbReference>
<protein>
    <recommendedName>
        <fullName evidence="3">Phage tail protein</fullName>
    </recommendedName>
</protein>
<sequence>MKAAQIAQFLPETYRAAIGPGGLLAALLSAMEALHAPADAVLDDLDSHFDARRTPDRFVPYLASWLDLDRYLDWPGGAQAPPRYAAGLGRLRELTAQAAELGRWRGTSNGLRRFLEVATGISGFAIEENPPDEHGSPRPFHLLVRAPPAAREVRDLVLRVIEAEKPAHVTSEVEFEAAAQPPQS</sequence>
<evidence type="ECO:0000313" key="1">
    <source>
        <dbReference type="EMBL" id="MBW8725567.1"/>
    </source>
</evidence>
<evidence type="ECO:0008006" key="3">
    <source>
        <dbReference type="Google" id="ProtNLM"/>
    </source>
</evidence>
<dbReference type="InterPro" id="IPR006521">
    <property type="entry name" value="Tail_protein_I"/>
</dbReference>
<dbReference type="InterPro" id="IPR011748">
    <property type="entry name" value="Unchr_phage_tail-like"/>
</dbReference>
<dbReference type="Proteomes" id="UP000700706">
    <property type="component" value="Unassembled WGS sequence"/>
</dbReference>
<comment type="caution">
    <text evidence="1">The sequence shown here is derived from an EMBL/GenBank/DDBJ whole genome shotgun (WGS) entry which is preliminary data.</text>
</comment>
<accession>A0A952FJC2</accession>
<reference evidence="1" key="1">
    <citation type="submission" date="2020-06" db="EMBL/GenBank/DDBJ databases">
        <title>Stable isotope informed genome-resolved metagenomics uncovers potential trophic interactions in rhizosphere soil.</title>
        <authorList>
            <person name="Starr E.P."/>
            <person name="Shi S."/>
            <person name="Blazewicz S.J."/>
            <person name="Koch B.J."/>
            <person name="Probst A.J."/>
            <person name="Hungate B.A."/>
            <person name="Pett-Ridge J."/>
            <person name="Firestone M.K."/>
            <person name="Banfield J.F."/>
        </authorList>
    </citation>
    <scope>NUCLEOTIDE SEQUENCE</scope>
    <source>
        <strain evidence="1">YM_69_17</strain>
    </source>
</reference>
<name>A0A952FJC2_9PROT</name>
<evidence type="ECO:0000313" key="2">
    <source>
        <dbReference type="Proteomes" id="UP000700706"/>
    </source>
</evidence>
<dbReference type="Pfam" id="PF09684">
    <property type="entry name" value="Tail_P2_I"/>
    <property type="match status" value="1"/>
</dbReference>